<accession>A0A812E3N4</accession>
<dbReference type="PANTHER" id="PTHR15926:SF1">
    <property type="entry name" value="ALL-TRANS RETINOIC ACID-INDUCED DIFFERENTIATION FACTOR"/>
    <property type="match status" value="1"/>
</dbReference>
<dbReference type="AlphaFoldDB" id="A0A812E3N4"/>
<name>A0A812E3N4_ACAPH</name>
<gene>
    <name evidence="5" type="ORF">SPHA_67435</name>
</gene>
<feature type="signal peptide" evidence="3">
    <location>
        <begin position="1"/>
        <end position="18"/>
    </location>
</feature>
<dbReference type="SUPFAM" id="SSF52058">
    <property type="entry name" value="L domain-like"/>
    <property type="match status" value="1"/>
</dbReference>
<keyword evidence="2" id="KW-0812">Transmembrane</keyword>
<dbReference type="PANTHER" id="PTHR15926">
    <property type="entry name" value="ALL-TRANS RETINOIC ACID-INDUCED DIFFERENTIATION FACTOR"/>
    <property type="match status" value="1"/>
</dbReference>
<comment type="caution">
    <text evidence="1">Lacks conserved residue(s) required for the propagation of feature annotation.</text>
</comment>
<feature type="domain" description="EGF-like" evidence="4">
    <location>
        <begin position="154"/>
        <end position="193"/>
    </location>
</feature>
<keyword evidence="1" id="KW-0245">EGF-like domain</keyword>
<dbReference type="PROSITE" id="PS50026">
    <property type="entry name" value="EGF_3"/>
    <property type="match status" value="1"/>
</dbReference>
<dbReference type="OrthoDB" id="9989713at2759"/>
<keyword evidence="2" id="KW-0472">Membrane</keyword>
<comment type="caution">
    <text evidence="5">The sequence shown here is derived from an EMBL/GenBank/DDBJ whole genome shotgun (WGS) entry which is preliminary data.</text>
</comment>
<keyword evidence="3" id="KW-0732">Signal</keyword>
<reference evidence="5" key="1">
    <citation type="submission" date="2021-01" db="EMBL/GenBank/DDBJ databases">
        <authorList>
            <person name="Li R."/>
            <person name="Bekaert M."/>
        </authorList>
    </citation>
    <scope>NUCLEOTIDE SEQUENCE</scope>
    <source>
        <strain evidence="5">Farmed</strain>
    </source>
</reference>
<feature type="disulfide bond" evidence="1">
    <location>
        <begin position="183"/>
        <end position="192"/>
    </location>
</feature>
<proteinExistence type="predicted"/>
<protein>
    <recommendedName>
        <fullName evidence="4">EGF-like domain-containing protein</fullName>
    </recommendedName>
</protein>
<evidence type="ECO:0000256" key="1">
    <source>
        <dbReference type="PROSITE-ProRule" id="PRU00076"/>
    </source>
</evidence>
<feature type="chain" id="PRO_5032738947" description="EGF-like domain-containing protein" evidence="3">
    <location>
        <begin position="19"/>
        <end position="229"/>
    </location>
</feature>
<dbReference type="PROSITE" id="PS00022">
    <property type="entry name" value="EGF_1"/>
    <property type="match status" value="1"/>
</dbReference>
<dbReference type="InterPro" id="IPR042350">
    <property type="entry name" value="ATRAID"/>
</dbReference>
<dbReference type="InterPro" id="IPR032675">
    <property type="entry name" value="LRR_dom_sf"/>
</dbReference>
<dbReference type="Gene3D" id="3.80.10.10">
    <property type="entry name" value="Ribonuclease Inhibitor"/>
    <property type="match status" value="1"/>
</dbReference>
<evidence type="ECO:0000313" key="6">
    <source>
        <dbReference type="Proteomes" id="UP000597762"/>
    </source>
</evidence>
<sequence length="229" mass="25721">MDLKYAVFALVLVVYCSSFQETDIEPPYVKFCKRKSCLPVQNNSQVLSYCQRKELMMDGRCCIHYNGTSNITLGMDLSNCDIEELHAEMFAAFNSVEVLMLQNNPFPKFKAMHFVGLTNLTELYLPLLNGTCPGGNQSWESIEVQNSIAMCFNEEDTCKSHNLTCPPNAYCTTAGPGSATCTCVKDYYGYKCMRTGHFPMLVYTVSAAVGITTLSLFLWLMRRFNGTKV</sequence>
<feature type="transmembrane region" description="Helical" evidence="2">
    <location>
        <begin position="200"/>
        <end position="220"/>
    </location>
</feature>
<dbReference type="EMBL" id="CAHIKZ030004892">
    <property type="protein sequence ID" value="CAE1316812.1"/>
    <property type="molecule type" value="Genomic_DNA"/>
</dbReference>
<evidence type="ECO:0000313" key="5">
    <source>
        <dbReference type="EMBL" id="CAE1316812.1"/>
    </source>
</evidence>
<dbReference type="Pfam" id="PF13855">
    <property type="entry name" value="LRR_8"/>
    <property type="match status" value="1"/>
</dbReference>
<evidence type="ECO:0000256" key="3">
    <source>
        <dbReference type="SAM" id="SignalP"/>
    </source>
</evidence>
<evidence type="ECO:0000259" key="4">
    <source>
        <dbReference type="PROSITE" id="PS50026"/>
    </source>
</evidence>
<keyword evidence="6" id="KW-1185">Reference proteome</keyword>
<organism evidence="5 6">
    <name type="scientific">Acanthosepion pharaonis</name>
    <name type="common">Pharaoh cuttlefish</name>
    <name type="synonym">Sepia pharaonis</name>
    <dbReference type="NCBI Taxonomy" id="158019"/>
    <lineage>
        <taxon>Eukaryota</taxon>
        <taxon>Metazoa</taxon>
        <taxon>Spiralia</taxon>
        <taxon>Lophotrochozoa</taxon>
        <taxon>Mollusca</taxon>
        <taxon>Cephalopoda</taxon>
        <taxon>Coleoidea</taxon>
        <taxon>Decapodiformes</taxon>
        <taxon>Sepiida</taxon>
        <taxon>Sepiina</taxon>
        <taxon>Sepiidae</taxon>
        <taxon>Acanthosepion</taxon>
    </lineage>
</organism>
<dbReference type="InterPro" id="IPR001611">
    <property type="entry name" value="Leu-rich_rpt"/>
</dbReference>
<keyword evidence="2" id="KW-1133">Transmembrane helix</keyword>
<dbReference type="Proteomes" id="UP000597762">
    <property type="component" value="Unassembled WGS sequence"/>
</dbReference>
<dbReference type="Gene3D" id="2.10.25.10">
    <property type="entry name" value="Laminin"/>
    <property type="match status" value="1"/>
</dbReference>
<evidence type="ECO:0000256" key="2">
    <source>
        <dbReference type="SAM" id="Phobius"/>
    </source>
</evidence>
<keyword evidence="1" id="KW-1015">Disulfide bond</keyword>
<dbReference type="InterPro" id="IPR000742">
    <property type="entry name" value="EGF"/>
</dbReference>